<keyword evidence="2" id="KW-1185">Reference proteome</keyword>
<evidence type="ECO:0000313" key="2">
    <source>
        <dbReference type="Proteomes" id="UP001055072"/>
    </source>
</evidence>
<reference evidence="1" key="1">
    <citation type="journal article" date="2021" name="Environ. Microbiol.">
        <title>Gene family expansions and transcriptome signatures uncover fungal adaptations to wood decay.</title>
        <authorList>
            <person name="Hage H."/>
            <person name="Miyauchi S."/>
            <person name="Viragh M."/>
            <person name="Drula E."/>
            <person name="Min B."/>
            <person name="Chaduli D."/>
            <person name="Navarro D."/>
            <person name="Favel A."/>
            <person name="Norest M."/>
            <person name="Lesage-Meessen L."/>
            <person name="Balint B."/>
            <person name="Merenyi Z."/>
            <person name="de Eugenio L."/>
            <person name="Morin E."/>
            <person name="Martinez A.T."/>
            <person name="Baldrian P."/>
            <person name="Stursova M."/>
            <person name="Martinez M.J."/>
            <person name="Novotny C."/>
            <person name="Magnuson J.K."/>
            <person name="Spatafora J.W."/>
            <person name="Maurice S."/>
            <person name="Pangilinan J."/>
            <person name="Andreopoulos W."/>
            <person name="LaButti K."/>
            <person name="Hundley H."/>
            <person name="Na H."/>
            <person name="Kuo A."/>
            <person name="Barry K."/>
            <person name="Lipzen A."/>
            <person name="Henrissat B."/>
            <person name="Riley R."/>
            <person name="Ahrendt S."/>
            <person name="Nagy L.G."/>
            <person name="Grigoriev I.V."/>
            <person name="Martin F."/>
            <person name="Rosso M.N."/>
        </authorList>
    </citation>
    <scope>NUCLEOTIDE SEQUENCE</scope>
    <source>
        <strain evidence="1">CBS 384.51</strain>
    </source>
</reference>
<name>A0ACB8U2W1_9APHY</name>
<organism evidence="1 2">
    <name type="scientific">Irpex rosettiformis</name>
    <dbReference type="NCBI Taxonomy" id="378272"/>
    <lineage>
        <taxon>Eukaryota</taxon>
        <taxon>Fungi</taxon>
        <taxon>Dikarya</taxon>
        <taxon>Basidiomycota</taxon>
        <taxon>Agaricomycotina</taxon>
        <taxon>Agaricomycetes</taxon>
        <taxon>Polyporales</taxon>
        <taxon>Irpicaceae</taxon>
        <taxon>Irpex</taxon>
    </lineage>
</organism>
<dbReference type="Proteomes" id="UP001055072">
    <property type="component" value="Unassembled WGS sequence"/>
</dbReference>
<protein>
    <submittedName>
        <fullName evidence="1">Uncharacterized protein</fullName>
    </submittedName>
</protein>
<evidence type="ECO:0000313" key="1">
    <source>
        <dbReference type="EMBL" id="KAI0088712.1"/>
    </source>
</evidence>
<sequence length="434" mass="48420">MHQPDKQYEGRQAQRRASGRSWISSLASPITATQQSPPPPLPTINVTSQSPVSPARTIRLEHLPVSAPRTKQVMPGDLDTNSSKESMSTHEDREKDITNIKYDMSTVEEVTEYPNSPMTPITSRMGGKARIIVDGLVSGIRSIPKAVTHNQIHDRRSSVGSRTSRFTGTDRRTTMTIERDSAVAFRFNPPTPFPAFVFAPQGYPPQSMASPMSLDQDPMSKLGSEGDAADLNADDTHLARITNLFSSFNRMPWISPTRVAVDYIPGNSRKSSVPAYKTKHSSSWYTMTAPATPSDISNPWRTLPEPWFPPTELPTTMEEPEAEAIAGQETVEGGDGHGHEENLEEKLRELREELQEKSRQLSDLRQVVEHQKLHISVLEADLEGLRKVGEQQVELHRRRSSVRRSTLRPRDSLGVAAVRRTSVRVSRPGSNFFD</sequence>
<proteinExistence type="predicted"/>
<dbReference type="EMBL" id="MU274913">
    <property type="protein sequence ID" value="KAI0088712.1"/>
    <property type="molecule type" value="Genomic_DNA"/>
</dbReference>
<comment type="caution">
    <text evidence="1">The sequence shown here is derived from an EMBL/GenBank/DDBJ whole genome shotgun (WGS) entry which is preliminary data.</text>
</comment>
<gene>
    <name evidence="1" type="ORF">BDY19DRAFT_994076</name>
</gene>
<accession>A0ACB8U2W1</accession>